<comment type="caution">
    <text evidence="2">The sequence shown here is derived from an EMBL/GenBank/DDBJ whole genome shotgun (WGS) entry which is preliminary data.</text>
</comment>
<reference evidence="3" key="1">
    <citation type="journal article" date="2018" name="Proc. Natl. Acad. Sci. U.S.A.">
        <title>Linking secondary metabolites to gene clusters through genome sequencing of six diverse Aspergillus species.</title>
        <authorList>
            <person name="Kaerboelling I."/>
            <person name="Vesth T.C."/>
            <person name="Frisvad J.C."/>
            <person name="Nybo J.L."/>
            <person name="Theobald S."/>
            <person name="Kuo A."/>
            <person name="Bowyer P."/>
            <person name="Matsuda Y."/>
            <person name="Mondo S."/>
            <person name="Lyhne E.K."/>
            <person name="Kogle M.E."/>
            <person name="Clum A."/>
            <person name="Lipzen A."/>
            <person name="Salamov A."/>
            <person name="Ngan C.Y."/>
            <person name="Daum C."/>
            <person name="Chiniquy J."/>
            <person name="Barry K."/>
            <person name="LaButti K."/>
            <person name="Haridas S."/>
            <person name="Simmons B.A."/>
            <person name="Magnuson J.K."/>
            <person name="Mortensen U.H."/>
            <person name="Larsen T.O."/>
            <person name="Grigoriev I.V."/>
            <person name="Baker S.E."/>
            <person name="Andersen M.R."/>
        </authorList>
    </citation>
    <scope>NUCLEOTIDE SEQUENCE [LARGE SCALE GENOMIC DNA]</scope>
    <source>
        <strain evidence="3">IBT 16806</strain>
    </source>
</reference>
<name>A0A2I1C5F2_ASPN1</name>
<accession>A0A2I1C5F2</accession>
<evidence type="ECO:0000259" key="1">
    <source>
        <dbReference type="Pfam" id="PF25139"/>
    </source>
</evidence>
<dbReference type="Pfam" id="PF25139">
    <property type="entry name" value="LysM14_C"/>
    <property type="match status" value="1"/>
</dbReference>
<dbReference type="OrthoDB" id="4410845at2759"/>
<evidence type="ECO:0000313" key="2">
    <source>
        <dbReference type="EMBL" id="PKX92837.1"/>
    </source>
</evidence>
<keyword evidence="3" id="KW-1185">Reference proteome</keyword>
<proteinExistence type="predicted"/>
<sequence>MVVAFQVIHQANRKAVFAHFMVTNSENYTASDWQSDVGLAQDAYINMFTPMLQCRKYLRGCSLWSILYFSQLKRSGMIGYLAEGKDANYKGLCSFAYNYSYYPSGMCDTTEHPMPVLIVLDFLPLACVAGTGPGPVSGLCLYACIYGYCPINLCSGTQTGALVQLPAQTEGPAEGYCPPGTCILEAEQEITEVIATSGYNISDFADFNLTILATALISEDGCTVLQKKQIRLGWVESWNIMNYMYKVAKAGINFNEAAAVEYLGPPSMNQDQWSNYKAIYLNLATIQPSWKILDLLKWFAWKIAYFSLQILKDAMYWADTMHTPREYADLNNHYNNQALVWIHELLHLNWVLIALSSSNIHHVTDIKVGYEEGEDCIMTYYTAYRPWMCKALARLGWSTGLWTIQNADSLTLYAFAKLSIQLVIVGWPDAYNHSHSGNGGRNRTWTMSIYSEVNCTGDYYVVEGKSLVMADLGTSDKSTSASCKYYTAGSDRYTSCDQSTLTEPLSWQLPHI</sequence>
<feature type="domain" description="Secreted LysM effector LysM C-terminal" evidence="1">
    <location>
        <begin position="445"/>
        <end position="509"/>
    </location>
</feature>
<protein>
    <recommendedName>
        <fullName evidence="1">Secreted LysM effector LysM C-terminal domain-containing protein</fullName>
    </recommendedName>
</protein>
<dbReference type="VEuPathDB" id="FungiDB:P174DRAFT_432208"/>
<organism evidence="2 3">
    <name type="scientific">Aspergillus novofumigatus (strain IBT 16806)</name>
    <dbReference type="NCBI Taxonomy" id="1392255"/>
    <lineage>
        <taxon>Eukaryota</taxon>
        <taxon>Fungi</taxon>
        <taxon>Dikarya</taxon>
        <taxon>Ascomycota</taxon>
        <taxon>Pezizomycotina</taxon>
        <taxon>Eurotiomycetes</taxon>
        <taxon>Eurotiomycetidae</taxon>
        <taxon>Eurotiales</taxon>
        <taxon>Aspergillaceae</taxon>
        <taxon>Aspergillus</taxon>
        <taxon>Aspergillus subgen. Fumigati</taxon>
    </lineage>
</organism>
<dbReference type="InterPro" id="IPR057277">
    <property type="entry name" value="LysM_C"/>
</dbReference>
<gene>
    <name evidence="2" type="ORF">P174DRAFT_432208</name>
</gene>
<dbReference type="EMBL" id="MSZS01000005">
    <property type="protein sequence ID" value="PKX92837.1"/>
    <property type="molecule type" value="Genomic_DNA"/>
</dbReference>
<dbReference type="Proteomes" id="UP000234474">
    <property type="component" value="Unassembled WGS sequence"/>
</dbReference>
<dbReference type="RefSeq" id="XP_024681432.1">
    <property type="nucleotide sequence ID" value="XM_024825736.1"/>
</dbReference>
<dbReference type="GeneID" id="36533061"/>
<dbReference type="AlphaFoldDB" id="A0A2I1C5F2"/>
<evidence type="ECO:0000313" key="3">
    <source>
        <dbReference type="Proteomes" id="UP000234474"/>
    </source>
</evidence>